<evidence type="ECO:0000313" key="8">
    <source>
        <dbReference type="Proteomes" id="UP000034172"/>
    </source>
</evidence>
<dbReference type="Gene3D" id="3.90.550.10">
    <property type="entry name" value="Spore Coat Polysaccharide Biosynthesis Protein SpsA, Chain A"/>
    <property type="match status" value="1"/>
</dbReference>
<accession>A0A0G1HP23</accession>
<name>A0A0G1HP23_9BACT</name>
<feature type="domain" description="Glycosyltransferase 2-like" evidence="6">
    <location>
        <begin position="10"/>
        <end position="169"/>
    </location>
</feature>
<proteinExistence type="predicted"/>
<dbReference type="PANTHER" id="PTHR43646:SF2">
    <property type="entry name" value="GLYCOSYLTRANSFERASE 2-LIKE DOMAIN-CONTAINING PROTEIN"/>
    <property type="match status" value="1"/>
</dbReference>
<evidence type="ECO:0000256" key="1">
    <source>
        <dbReference type="ARBA" id="ARBA00004236"/>
    </source>
</evidence>
<comment type="caution">
    <text evidence="7">The sequence shown here is derived from an EMBL/GenBank/DDBJ whole genome shotgun (WGS) entry which is preliminary data.</text>
</comment>
<protein>
    <submittedName>
        <fullName evidence="7">Glycosyl transferase family 2</fullName>
    </submittedName>
</protein>
<keyword evidence="3" id="KW-0328">Glycosyltransferase</keyword>
<dbReference type="InterPro" id="IPR001173">
    <property type="entry name" value="Glyco_trans_2-like"/>
</dbReference>
<comment type="subcellular location">
    <subcellularLocation>
        <location evidence="1">Cell membrane</location>
    </subcellularLocation>
</comment>
<keyword evidence="4 7" id="KW-0808">Transferase</keyword>
<evidence type="ECO:0000259" key="6">
    <source>
        <dbReference type="Pfam" id="PF00535"/>
    </source>
</evidence>
<dbReference type="STRING" id="1618392.UW41_C0015G0018"/>
<dbReference type="SUPFAM" id="SSF53448">
    <property type="entry name" value="Nucleotide-diphospho-sugar transferases"/>
    <property type="match status" value="1"/>
</dbReference>
<evidence type="ECO:0000256" key="4">
    <source>
        <dbReference type="ARBA" id="ARBA00022679"/>
    </source>
</evidence>
<reference evidence="7 8" key="1">
    <citation type="journal article" date="2015" name="Nature">
        <title>rRNA introns, odd ribosomes, and small enigmatic genomes across a large radiation of phyla.</title>
        <authorList>
            <person name="Brown C.T."/>
            <person name="Hug L.A."/>
            <person name="Thomas B.C."/>
            <person name="Sharon I."/>
            <person name="Castelle C.J."/>
            <person name="Singh A."/>
            <person name="Wilkins M.J."/>
            <person name="Williams K.H."/>
            <person name="Banfield J.F."/>
        </authorList>
    </citation>
    <scope>NUCLEOTIDE SEQUENCE [LARGE SCALE GENOMIC DNA]</scope>
</reference>
<evidence type="ECO:0000256" key="3">
    <source>
        <dbReference type="ARBA" id="ARBA00022676"/>
    </source>
</evidence>
<dbReference type="EMBL" id="LCIE01000015">
    <property type="protein sequence ID" value="KKT48931.1"/>
    <property type="molecule type" value="Genomic_DNA"/>
</dbReference>
<keyword evidence="5" id="KW-0472">Membrane</keyword>
<dbReference type="GO" id="GO:0016757">
    <property type="term" value="F:glycosyltransferase activity"/>
    <property type="evidence" value="ECO:0007669"/>
    <property type="project" value="UniProtKB-KW"/>
</dbReference>
<dbReference type="GO" id="GO:0005886">
    <property type="term" value="C:plasma membrane"/>
    <property type="evidence" value="ECO:0007669"/>
    <property type="project" value="UniProtKB-SubCell"/>
</dbReference>
<dbReference type="InterPro" id="IPR029044">
    <property type="entry name" value="Nucleotide-diphossugar_trans"/>
</dbReference>
<dbReference type="PANTHER" id="PTHR43646">
    <property type="entry name" value="GLYCOSYLTRANSFERASE"/>
    <property type="match status" value="1"/>
</dbReference>
<gene>
    <name evidence="7" type="ORF">UW41_C0015G0018</name>
</gene>
<dbReference type="Proteomes" id="UP000034172">
    <property type="component" value="Unassembled WGS sequence"/>
</dbReference>
<keyword evidence="2" id="KW-1003">Cell membrane</keyword>
<evidence type="ECO:0000256" key="5">
    <source>
        <dbReference type="ARBA" id="ARBA00023136"/>
    </source>
</evidence>
<evidence type="ECO:0000313" key="7">
    <source>
        <dbReference type="EMBL" id="KKT48931.1"/>
    </source>
</evidence>
<sequence length="290" mass="33224">MIVSKKPFFSVVIPALNEEKYLPLLLTDLAKQTTRDFEVIVIDGVSKDRTVEKARLFKNKFPSLTILSSSVRNVSVQRNMGAGRAIGKYLLFNDADNRLPEYFLEGLKYQLHVKSLDLFTVWFNPDSTTTSDKAVASYMNIMVETALLLNQPAAYGALIGCRKSIFKKIGGFNPKVGFAEDTEFVNRSHHQGYIFGVIREPRFVYSFRRFRKMGKLKMLQKYAILNLKFLTNQKVNQKKEYPMGGGYLEEETRITSDLTNLIRSTFKKSAKKTKITDRLRTLLSLEENQS</sequence>
<organism evidence="7 8">
    <name type="scientific">Candidatus Collierbacteria bacterium GW2011_GWC2_44_18</name>
    <dbReference type="NCBI Taxonomy" id="1618392"/>
    <lineage>
        <taxon>Bacteria</taxon>
        <taxon>Candidatus Collieribacteriota</taxon>
    </lineage>
</organism>
<dbReference type="AlphaFoldDB" id="A0A0G1HP23"/>
<evidence type="ECO:0000256" key="2">
    <source>
        <dbReference type="ARBA" id="ARBA00022475"/>
    </source>
</evidence>
<dbReference type="Pfam" id="PF00535">
    <property type="entry name" value="Glycos_transf_2"/>
    <property type="match status" value="1"/>
</dbReference>